<name>A0A415S0V1_9BACE</name>
<dbReference type="EMBL" id="QSLA01000007">
    <property type="protein sequence ID" value="RHF09229.1"/>
    <property type="molecule type" value="Genomic_DNA"/>
</dbReference>
<evidence type="ECO:0000313" key="1">
    <source>
        <dbReference type="EMBL" id="RHF09229.1"/>
    </source>
</evidence>
<accession>A0A415S0V1</accession>
<evidence type="ECO:0000313" key="2">
    <source>
        <dbReference type="Proteomes" id="UP000283538"/>
    </source>
</evidence>
<protein>
    <submittedName>
        <fullName evidence="1">Uncharacterized protein</fullName>
    </submittedName>
</protein>
<gene>
    <name evidence="1" type="ORF">DW701_07710</name>
</gene>
<reference evidence="1 2" key="1">
    <citation type="submission" date="2018-08" db="EMBL/GenBank/DDBJ databases">
        <title>A genome reference for cultivated species of the human gut microbiota.</title>
        <authorList>
            <person name="Zou Y."/>
            <person name="Xue W."/>
            <person name="Luo G."/>
        </authorList>
    </citation>
    <scope>NUCLEOTIDE SEQUENCE [LARGE SCALE GENOMIC DNA]</scope>
    <source>
        <strain evidence="1 2">AM26-26AC</strain>
    </source>
</reference>
<organism evidence="1 2">
    <name type="scientific">Bacteroides eggerthii</name>
    <dbReference type="NCBI Taxonomy" id="28111"/>
    <lineage>
        <taxon>Bacteria</taxon>
        <taxon>Pseudomonadati</taxon>
        <taxon>Bacteroidota</taxon>
        <taxon>Bacteroidia</taxon>
        <taxon>Bacteroidales</taxon>
        <taxon>Bacteroidaceae</taxon>
        <taxon>Bacteroides</taxon>
    </lineage>
</organism>
<dbReference type="AlphaFoldDB" id="A0A415S0V1"/>
<comment type="caution">
    <text evidence="1">The sequence shown here is derived from an EMBL/GenBank/DDBJ whole genome shotgun (WGS) entry which is preliminary data.</text>
</comment>
<dbReference type="Proteomes" id="UP000283538">
    <property type="component" value="Unassembled WGS sequence"/>
</dbReference>
<sequence>MCFLSYPLYKINQVQDLQVLFVSLIFCVSLNIKIERHMNIKTMTVCLVCAGALLVSCGSNREKKAGDTDEMEKPEMIGGDKDEHGCIASAGYTWSEVQKDCIRLWEKGVRLTSVKDERNTLYIVFSPDSSRVELFFSEEDIPNEILDRRSLPSGGYVWNMEDDDTKNVRLENDKWTVSRRGELVYESVADK</sequence>
<proteinExistence type="predicted"/>